<dbReference type="SMART" id="SM00498">
    <property type="entry name" value="FH2"/>
    <property type="match status" value="1"/>
</dbReference>
<organism evidence="4 5">
    <name type="scientific">Pleuronectes platessa</name>
    <name type="common">European plaice</name>
    <dbReference type="NCBI Taxonomy" id="8262"/>
    <lineage>
        <taxon>Eukaryota</taxon>
        <taxon>Metazoa</taxon>
        <taxon>Chordata</taxon>
        <taxon>Craniata</taxon>
        <taxon>Vertebrata</taxon>
        <taxon>Euteleostomi</taxon>
        <taxon>Actinopterygii</taxon>
        <taxon>Neopterygii</taxon>
        <taxon>Teleostei</taxon>
        <taxon>Neoteleostei</taxon>
        <taxon>Acanthomorphata</taxon>
        <taxon>Carangaria</taxon>
        <taxon>Pleuronectiformes</taxon>
        <taxon>Pleuronectoidei</taxon>
        <taxon>Pleuronectidae</taxon>
        <taxon>Pleuronectes</taxon>
    </lineage>
</organism>
<evidence type="ECO:0000256" key="1">
    <source>
        <dbReference type="SAM" id="MobiDB-lite"/>
    </source>
</evidence>
<feature type="compositionally biased region" description="Polar residues" evidence="1">
    <location>
        <begin position="346"/>
        <end position="359"/>
    </location>
</feature>
<evidence type="ECO:0000259" key="2">
    <source>
        <dbReference type="PROSITE" id="PS51231"/>
    </source>
</evidence>
<dbReference type="Pfam" id="PF02181">
    <property type="entry name" value="FH2"/>
    <property type="match status" value="1"/>
</dbReference>
<dbReference type="PANTHER" id="PTHR45920:SF2">
    <property type="entry name" value="FH1_FH2 DOMAIN-CONTAINING PROTEIN 1"/>
    <property type="match status" value="1"/>
</dbReference>
<evidence type="ECO:0000313" key="5">
    <source>
        <dbReference type="Proteomes" id="UP001153269"/>
    </source>
</evidence>
<accession>A0A9N7VKZ2</accession>
<evidence type="ECO:0000313" key="4">
    <source>
        <dbReference type="EMBL" id="CAB1454807.1"/>
    </source>
</evidence>
<reference evidence="4" key="1">
    <citation type="submission" date="2020-03" db="EMBL/GenBank/DDBJ databases">
        <authorList>
            <person name="Weist P."/>
        </authorList>
    </citation>
    <scope>NUCLEOTIDE SEQUENCE</scope>
</reference>
<dbReference type="SUPFAM" id="SSF101447">
    <property type="entry name" value="Formin homology 2 domain (FH2 domain)"/>
    <property type="match status" value="1"/>
</dbReference>
<dbReference type="Gene3D" id="1.20.58.2220">
    <property type="entry name" value="Formin, FH2 domain"/>
    <property type="match status" value="1"/>
</dbReference>
<dbReference type="GO" id="GO:0030866">
    <property type="term" value="P:cortical actin cytoskeleton organization"/>
    <property type="evidence" value="ECO:0007669"/>
    <property type="project" value="TreeGrafter"/>
</dbReference>
<dbReference type="PROSITE" id="PS51231">
    <property type="entry name" value="DAD"/>
    <property type="match status" value="1"/>
</dbReference>
<dbReference type="GO" id="GO:0005856">
    <property type="term" value="C:cytoskeleton"/>
    <property type="evidence" value="ECO:0007669"/>
    <property type="project" value="TreeGrafter"/>
</dbReference>
<protein>
    <recommendedName>
        <fullName evidence="6">Formin homology 2 domain containing 1</fullName>
    </recommendedName>
</protein>
<proteinExistence type="predicted"/>
<dbReference type="GO" id="GO:0005737">
    <property type="term" value="C:cytoplasm"/>
    <property type="evidence" value="ECO:0007669"/>
    <property type="project" value="TreeGrafter"/>
</dbReference>
<dbReference type="PROSITE" id="PS51444">
    <property type="entry name" value="FH2"/>
    <property type="match status" value="1"/>
</dbReference>
<dbReference type="InterPro" id="IPR042201">
    <property type="entry name" value="FH2_Formin_sf"/>
</dbReference>
<gene>
    <name evidence="4" type="ORF">PLEPLA_LOCUS42574</name>
</gene>
<feature type="domain" description="DAD" evidence="2">
    <location>
        <begin position="333"/>
        <end position="362"/>
    </location>
</feature>
<dbReference type="InterPro" id="IPR014767">
    <property type="entry name" value="DAD_dom"/>
</dbReference>
<feature type="region of interest" description="Disordered" evidence="1">
    <location>
        <begin position="278"/>
        <end position="369"/>
    </location>
</feature>
<dbReference type="EMBL" id="CADEAL010004226">
    <property type="protein sequence ID" value="CAB1454807.1"/>
    <property type="molecule type" value="Genomic_DNA"/>
</dbReference>
<feature type="compositionally biased region" description="Basic residues" evidence="1">
    <location>
        <begin position="360"/>
        <end position="369"/>
    </location>
</feature>
<dbReference type="InterPro" id="IPR015425">
    <property type="entry name" value="FH2_Formin"/>
</dbReference>
<feature type="compositionally biased region" description="Basic and acidic residues" evidence="1">
    <location>
        <begin position="293"/>
        <end position="303"/>
    </location>
</feature>
<comment type="caution">
    <text evidence="4">The sequence shown here is derived from an EMBL/GenBank/DDBJ whole genome shotgun (WGS) entry which is preliminary data.</text>
</comment>
<dbReference type="Proteomes" id="UP001153269">
    <property type="component" value="Unassembled WGS sequence"/>
</dbReference>
<dbReference type="PANTHER" id="PTHR45920">
    <property type="entry name" value="FORMIN HOMOLOGY 2 DOMAIN CONTAINING, ISOFORM I"/>
    <property type="match status" value="1"/>
</dbReference>
<feature type="domain" description="FH2" evidence="3">
    <location>
        <begin position="1"/>
        <end position="275"/>
    </location>
</feature>
<evidence type="ECO:0008006" key="6">
    <source>
        <dbReference type="Google" id="ProtNLM"/>
    </source>
</evidence>
<keyword evidence="5" id="KW-1185">Reference proteome</keyword>
<name>A0A9N7VKZ2_PLEPL</name>
<evidence type="ECO:0000259" key="3">
    <source>
        <dbReference type="PROSITE" id="PS51444"/>
    </source>
</evidence>
<sequence length="397" mass="44861">MTPTDEEKQKIQEAQLANPDVPLGSAEQFLFSLASISALTPRLQLWAFKLNYEALEKEIAEPLFDLKLGMEQLASNQTFRRILATLLAIGNFLNSSSAKGFELGYLEKVVEVKDTVHRQSLLHHTCNLVVENYPESSDVYSEVPAITRSAKVDFELLAENLVQLERRCKASWDNLKVVAKHETKTLLKNKLTDFLKDCTQRIIILKVVHRRVINRFHSFLLFLGQPSSSIRDIKVTSFCRIISEFSLEYRTTRERVLTLKRKRATHRERTKTRGKMITETEKFSGGGASSGHSDVRLSADPRGLRRSRAVRSMGRVSPCQMSVARDDGTSSQDDATDEIMDRLVKSVTQNPSERASSPKTRARSRVNRKSLRRTLRSGLSLDVVQALGLNSKTGDRV</sequence>
<dbReference type="GO" id="GO:0051015">
    <property type="term" value="F:actin filament binding"/>
    <property type="evidence" value="ECO:0007669"/>
    <property type="project" value="TreeGrafter"/>
</dbReference>
<dbReference type="AlphaFoldDB" id="A0A9N7VKZ2"/>